<dbReference type="Pfam" id="PF00004">
    <property type="entry name" value="AAA"/>
    <property type="match status" value="2"/>
</dbReference>
<dbReference type="FunFam" id="3.40.50.300:FF:000109">
    <property type="entry name" value="Peroxisomal biogenesis factor 6"/>
    <property type="match status" value="1"/>
</dbReference>
<dbReference type="OrthoDB" id="2187at2759"/>
<feature type="domain" description="AAA+ ATPase" evidence="11">
    <location>
        <begin position="559"/>
        <end position="697"/>
    </location>
</feature>
<evidence type="ECO:0000256" key="1">
    <source>
        <dbReference type="ARBA" id="ARBA00004370"/>
    </source>
</evidence>
<keyword evidence="6" id="KW-0067">ATP-binding</keyword>
<dbReference type="InterPro" id="IPR003593">
    <property type="entry name" value="AAA+_ATPase"/>
</dbReference>
<dbReference type="InterPro" id="IPR003960">
    <property type="entry name" value="ATPase_AAA_CS"/>
</dbReference>
<reference evidence="12" key="1">
    <citation type="submission" date="2020-03" db="EMBL/GenBank/DDBJ databases">
        <authorList>
            <person name="Chebbi M.A."/>
            <person name="Drezen J.M."/>
        </authorList>
    </citation>
    <scope>NUCLEOTIDE SEQUENCE</scope>
    <source>
        <tissue evidence="12">Whole body</tissue>
    </source>
</reference>
<gene>
    <name evidence="12" type="ORF">G9C98_000021</name>
</gene>
<evidence type="ECO:0000256" key="6">
    <source>
        <dbReference type="ARBA" id="ARBA00022840"/>
    </source>
</evidence>
<dbReference type="PANTHER" id="PTHR23077">
    <property type="entry name" value="AAA-FAMILY ATPASE"/>
    <property type="match status" value="1"/>
</dbReference>
<evidence type="ECO:0000256" key="2">
    <source>
        <dbReference type="ARBA" id="ARBA00006914"/>
    </source>
</evidence>
<keyword evidence="13" id="KW-1185">Reference proteome</keyword>
<dbReference type="GO" id="GO:0016558">
    <property type="term" value="P:protein import into peroxisome matrix"/>
    <property type="evidence" value="ECO:0007669"/>
    <property type="project" value="TreeGrafter"/>
</dbReference>
<protein>
    <recommendedName>
        <fullName evidence="8">Peroxisomal ATPase PEX6</fullName>
    </recommendedName>
    <alternativeName>
        <fullName evidence="9">Peroxin-6</fullName>
    </alternativeName>
</protein>
<evidence type="ECO:0000256" key="4">
    <source>
        <dbReference type="ARBA" id="ARBA00022741"/>
    </source>
</evidence>
<dbReference type="EMBL" id="JAAOIC020000003">
    <property type="protein sequence ID" value="KAG8042030.1"/>
    <property type="molecule type" value="Genomic_DNA"/>
</dbReference>
<keyword evidence="4" id="KW-0547">Nucleotide-binding</keyword>
<dbReference type="GO" id="GO:0005778">
    <property type="term" value="C:peroxisomal membrane"/>
    <property type="evidence" value="ECO:0007669"/>
    <property type="project" value="TreeGrafter"/>
</dbReference>
<keyword evidence="3" id="KW-0962">Peroxisome biogenesis</keyword>
<dbReference type="PROSITE" id="PS00674">
    <property type="entry name" value="AAA"/>
    <property type="match status" value="1"/>
</dbReference>
<evidence type="ECO:0000256" key="7">
    <source>
        <dbReference type="ARBA" id="ARBA00023136"/>
    </source>
</evidence>
<accession>A0A8J5UYL5</accession>
<keyword evidence="5" id="KW-0378">Hydrolase</keyword>
<name>A0A8J5UYL5_9HYME</name>
<dbReference type="GO" id="GO:0005524">
    <property type="term" value="F:ATP binding"/>
    <property type="evidence" value="ECO:0007669"/>
    <property type="project" value="UniProtKB-KW"/>
</dbReference>
<evidence type="ECO:0000259" key="11">
    <source>
        <dbReference type="SMART" id="SM00382"/>
    </source>
</evidence>
<comment type="similarity">
    <text evidence="2">Belongs to the AAA ATPase family.</text>
</comment>
<reference evidence="12" key="2">
    <citation type="submission" date="2021-04" db="EMBL/GenBank/DDBJ databases">
        <title>Genome-wide patterns of bracovirus chromosomal integration into multiple host tissues during parasitism.</title>
        <authorList>
            <person name="Chebbi M.A.C."/>
        </authorList>
    </citation>
    <scope>NUCLEOTIDE SEQUENCE</scope>
    <source>
        <tissue evidence="12">Whole body</tissue>
    </source>
</reference>
<comment type="subcellular location">
    <subcellularLocation>
        <location evidence="1">Membrane</location>
    </subcellularLocation>
</comment>
<evidence type="ECO:0000313" key="12">
    <source>
        <dbReference type="EMBL" id="KAG8042030.1"/>
    </source>
</evidence>
<evidence type="ECO:0000256" key="8">
    <source>
        <dbReference type="ARBA" id="ARBA00034811"/>
    </source>
</evidence>
<dbReference type="InterPro" id="IPR003959">
    <property type="entry name" value="ATPase_AAA_core"/>
</dbReference>
<evidence type="ECO:0000256" key="5">
    <source>
        <dbReference type="ARBA" id="ARBA00022801"/>
    </source>
</evidence>
<comment type="caution">
    <text evidence="12">The sequence shown here is derived from an EMBL/GenBank/DDBJ whole genome shotgun (WGS) entry which is preliminary data.</text>
</comment>
<dbReference type="GO" id="GO:0016887">
    <property type="term" value="F:ATP hydrolysis activity"/>
    <property type="evidence" value="ECO:0007669"/>
    <property type="project" value="InterPro"/>
</dbReference>
<dbReference type="Proteomes" id="UP000729913">
    <property type="component" value="Unassembled WGS sequence"/>
</dbReference>
<dbReference type="PANTHER" id="PTHR23077:SF9">
    <property type="entry name" value="PEROXISOMAL ATPASE PEX6"/>
    <property type="match status" value="1"/>
</dbReference>
<dbReference type="SMART" id="SM00382">
    <property type="entry name" value="AAA"/>
    <property type="match status" value="1"/>
</dbReference>
<sequence length="813" mass="92811">MSSKNFNYCKILFYLIRTLKSKKNYYLLSYIHLNYVKIKLQRLKNMKIQIEAINDSNFKSIVEKYYCENKKYIDSTSCAIGAVNCSKSSEIIWINICSKKCNKKYKILVLPLDVKNKLYVSETTLCNIKNVLGVENLSPFIILVYKSNIEWADEVKVSPLSYQECSDDLVDDLLKNYFSTPRYLRTKDIIKINIKEYGKKYLFTLENQQLTDLFFKVNSVKINNEYTHRSCYVSCEKSTLIQETKVCGYLPEFKKLETIDDSITDVFQEIERNSMSNFPLLSYKPFEELKASILPFKMTDNWMGIKPVFLVKGSAGSGKLRLIRALSQQMGFNLHDFNCEDTQTLSFPQIETKLRTTLTNAQNLVPCILKLSNINVFGRDTDGNIDERVPSNFTEQINNIFSTKMKYPLIIIATSEDGEIPSEIDRNFIERFSIDYFTQDQRSELIEWFLKSRNIKYNFDLSNIAGMCSNFFINDLETLVLDAATNCYKSLMSNEKSYVVINEDDFIKAYDHMQATFSEQIGAPKVPQVYWEDIGGLANLKSEIVKRIEIPLMQDCDIKRSGILFYGPPGTGKTLLAKAVATEYKLNFLSVKGPELLNMYVGQSEKNVREIFELARTASPCIIFFDELDALAPNRGRSGDSGGVMDRVVSQLLAEMDGLGSSADTFIIGATNRPDLIDSALLRPGRFDKLLYVGIYSDSETQLSVLKAITRKFSIKNADQNLDKLVKLLPSNLTGADLNSVCSNAWLNAVRKVVRNYEKSLDQEKDARKPEGNVNVSLDDFLEAVKSLVPSVSREELMRYEKLHQELGSKICK</sequence>
<dbReference type="InterPro" id="IPR050168">
    <property type="entry name" value="AAA_ATPase_domain"/>
</dbReference>
<dbReference type="GO" id="GO:0005829">
    <property type="term" value="C:cytosol"/>
    <property type="evidence" value="ECO:0007669"/>
    <property type="project" value="TreeGrafter"/>
</dbReference>
<evidence type="ECO:0000256" key="10">
    <source>
        <dbReference type="ARBA" id="ARBA00048778"/>
    </source>
</evidence>
<dbReference type="AlphaFoldDB" id="A0A8J5UYL5"/>
<keyword evidence="7" id="KW-0472">Membrane</keyword>
<proteinExistence type="inferred from homology"/>
<organism evidence="12 13">
    <name type="scientific">Cotesia typhae</name>
    <dbReference type="NCBI Taxonomy" id="2053667"/>
    <lineage>
        <taxon>Eukaryota</taxon>
        <taxon>Metazoa</taxon>
        <taxon>Ecdysozoa</taxon>
        <taxon>Arthropoda</taxon>
        <taxon>Hexapoda</taxon>
        <taxon>Insecta</taxon>
        <taxon>Pterygota</taxon>
        <taxon>Neoptera</taxon>
        <taxon>Endopterygota</taxon>
        <taxon>Hymenoptera</taxon>
        <taxon>Apocrita</taxon>
        <taxon>Ichneumonoidea</taxon>
        <taxon>Braconidae</taxon>
        <taxon>Microgastrinae</taxon>
        <taxon>Cotesia</taxon>
    </lineage>
</organism>
<evidence type="ECO:0000313" key="13">
    <source>
        <dbReference type="Proteomes" id="UP000729913"/>
    </source>
</evidence>
<comment type="catalytic activity">
    <reaction evidence="10">
        <text>ATP + H2O = ADP + phosphate + H(+)</text>
        <dbReference type="Rhea" id="RHEA:13065"/>
        <dbReference type="ChEBI" id="CHEBI:15377"/>
        <dbReference type="ChEBI" id="CHEBI:15378"/>
        <dbReference type="ChEBI" id="CHEBI:30616"/>
        <dbReference type="ChEBI" id="CHEBI:43474"/>
        <dbReference type="ChEBI" id="CHEBI:456216"/>
    </reaction>
    <physiologicalReaction direction="left-to-right" evidence="10">
        <dbReference type="Rhea" id="RHEA:13066"/>
    </physiologicalReaction>
</comment>
<evidence type="ECO:0000256" key="9">
    <source>
        <dbReference type="ARBA" id="ARBA00034920"/>
    </source>
</evidence>
<evidence type="ECO:0000256" key="3">
    <source>
        <dbReference type="ARBA" id="ARBA00022593"/>
    </source>
</evidence>